<dbReference type="GO" id="GO:0016020">
    <property type="term" value="C:membrane"/>
    <property type="evidence" value="ECO:0007669"/>
    <property type="project" value="UniProtKB-SubCell"/>
</dbReference>
<sequence length="480" mass="54885">MERLLQETFLLVILHGAYFGFGLLFYRKKLFKDYEAKDPIVQFLFCSTFTLSCSMFQLIIFEIVGFLDSNSRWLNWKIDLYLMLVGLLCVVPFYQFYLLLSPYLSGRNKRLALALAMSVVFVWGFYKLGDPFPIVKAHHGMLSIEMGVSLIGVVGVTVMAFLSGYGAVQCPYDYSAYFLKHVFPLIGALKAAAMAVMVMFLHVNEEEVLVLEKQYIQTMDKILKKKKRLAFVNTQYRRPTEPSSKGFVSRLAGFLPGADRGDAMQTELEALEQETGALENFGRELFLEIHHLRLAQERIKFSRTMQGRLYNLLGYFLAGYCIYKLFMATINIIFDRVATTDPVTKGISLLLKFCHVEIDVPFWSQHISFLFVGIIIAASIRGFLNQLMKLFYAYSSSVTSNSIVLLLAHVMGMYFVSSVLLLRMSLPLQYREAITQVLGDIQFNFYHRWFDFIFIPSALATAFSLFLAARASPYKTINTD</sequence>
<dbReference type="Pfam" id="PF12430">
    <property type="entry name" value="ABA_GPCR"/>
    <property type="match status" value="1"/>
</dbReference>
<keyword evidence="8" id="KW-0675">Receptor</keyword>
<evidence type="ECO:0000256" key="3">
    <source>
        <dbReference type="ARBA" id="ARBA00022989"/>
    </source>
</evidence>
<evidence type="ECO:0000313" key="8">
    <source>
        <dbReference type="EMBL" id="ELR17212.1"/>
    </source>
</evidence>
<gene>
    <name evidence="8" type="ORF">ACA1_058780</name>
</gene>
<keyword evidence="2 5" id="KW-0812">Transmembrane</keyword>
<dbReference type="InterPro" id="IPR015672">
    <property type="entry name" value="GPHR/GTG"/>
</dbReference>
<dbReference type="InterPro" id="IPR025969">
    <property type="entry name" value="ABA_GPCR_dom"/>
</dbReference>
<dbReference type="GeneID" id="14918090"/>
<dbReference type="OMA" id="FSVYCVY"/>
<dbReference type="KEGG" id="acan:ACA1_058780"/>
<evidence type="ECO:0000259" key="6">
    <source>
        <dbReference type="Pfam" id="PF12430"/>
    </source>
</evidence>
<dbReference type="Pfam" id="PF12537">
    <property type="entry name" value="GPHR_N"/>
    <property type="match status" value="1"/>
</dbReference>
<dbReference type="STRING" id="1257118.L8GWB2"/>
<feature type="domain" description="Abscisic acid G-protein coupled receptor-like" evidence="6">
    <location>
        <begin position="301"/>
        <end position="468"/>
    </location>
</feature>
<feature type="transmembrane region" description="Helical" evidence="5">
    <location>
        <begin position="39"/>
        <end position="67"/>
    </location>
</feature>
<evidence type="ECO:0000256" key="4">
    <source>
        <dbReference type="ARBA" id="ARBA00023136"/>
    </source>
</evidence>
<accession>L8GWB2</accession>
<feature type="transmembrane region" description="Helical" evidence="5">
    <location>
        <begin position="446"/>
        <end position="468"/>
    </location>
</feature>
<dbReference type="VEuPathDB" id="AmoebaDB:ACA1_058780"/>
<feature type="transmembrane region" description="Helical" evidence="5">
    <location>
        <begin position="366"/>
        <end position="384"/>
    </location>
</feature>
<dbReference type="RefSeq" id="XP_004339225.1">
    <property type="nucleotide sequence ID" value="XM_004339177.1"/>
</dbReference>
<keyword evidence="3 5" id="KW-1133">Transmembrane helix</keyword>
<protein>
    <submittedName>
        <fullName evidence="8">G proteincoupled receptor, putative</fullName>
    </submittedName>
</protein>
<dbReference type="AlphaFoldDB" id="L8GWB2"/>
<comment type="subcellular location">
    <subcellularLocation>
        <location evidence="1">Membrane</location>
        <topology evidence="1">Multi-pass membrane protein</topology>
    </subcellularLocation>
</comment>
<evidence type="ECO:0000256" key="5">
    <source>
        <dbReference type="SAM" id="Phobius"/>
    </source>
</evidence>
<dbReference type="Proteomes" id="UP000011083">
    <property type="component" value="Unassembled WGS sequence"/>
</dbReference>
<feature type="transmembrane region" description="Helical" evidence="5">
    <location>
        <begin position="111"/>
        <end position="129"/>
    </location>
</feature>
<keyword evidence="9" id="KW-1185">Reference proteome</keyword>
<evidence type="ECO:0000256" key="1">
    <source>
        <dbReference type="ARBA" id="ARBA00004141"/>
    </source>
</evidence>
<feature type="domain" description="Golgi pH regulator conserved" evidence="7">
    <location>
        <begin position="143"/>
        <end position="229"/>
    </location>
</feature>
<feature type="transmembrane region" description="Helical" evidence="5">
    <location>
        <begin position="309"/>
        <end position="334"/>
    </location>
</feature>
<feature type="transmembrane region" description="Helical" evidence="5">
    <location>
        <begin position="404"/>
        <end position="426"/>
    </location>
</feature>
<reference evidence="8 9" key="1">
    <citation type="journal article" date="2013" name="Genome Biol.">
        <title>Genome of Acanthamoeba castellanii highlights extensive lateral gene transfer and early evolution of tyrosine kinase signaling.</title>
        <authorList>
            <person name="Clarke M."/>
            <person name="Lohan A.J."/>
            <person name="Liu B."/>
            <person name="Lagkouvardos I."/>
            <person name="Roy S."/>
            <person name="Zafar N."/>
            <person name="Bertelli C."/>
            <person name="Schilde C."/>
            <person name="Kianianmomeni A."/>
            <person name="Burglin T.R."/>
            <person name="Frech C."/>
            <person name="Turcotte B."/>
            <person name="Kopec K.O."/>
            <person name="Synnott J.M."/>
            <person name="Choo C."/>
            <person name="Paponov I."/>
            <person name="Finkler A."/>
            <person name="Soon Heng Tan C."/>
            <person name="Hutchins A.P."/>
            <person name="Weinmeier T."/>
            <person name="Rattei T."/>
            <person name="Chu J.S."/>
            <person name="Gimenez G."/>
            <person name="Irimia M."/>
            <person name="Rigden D.J."/>
            <person name="Fitzpatrick D.A."/>
            <person name="Lorenzo-Morales J."/>
            <person name="Bateman A."/>
            <person name="Chiu C.H."/>
            <person name="Tang P."/>
            <person name="Hegemann P."/>
            <person name="Fromm H."/>
            <person name="Raoult D."/>
            <person name="Greub G."/>
            <person name="Miranda-Saavedra D."/>
            <person name="Chen N."/>
            <person name="Nash P."/>
            <person name="Ginger M.L."/>
            <person name="Horn M."/>
            <person name="Schaap P."/>
            <person name="Caler L."/>
            <person name="Loftus B."/>
        </authorList>
    </citation>
    <scope>NUCLEOTIDE SEQUENCE [LARGE SCALE GENOMIC DNA]</scope>
    <source>
        <strain evidence="8 9">Neff</strain>
    </source>
</reference>
<feature type="transmembrane region" description="Helical" evidence="5">
    <location>
        <begin position="79"/>
        <end position="99"/>
    </location>
</feature>
<evidence type="ECO:0000259" key="7">
    <source>
        <dbReference type="Pfam" id="PF12537"/>
    </source>
</evidence>
<proteinExistence type="predicted"/>
<dbReference type="EMBL" id="KB007974">
    <property type="protein sequence ID" value="ELR17212.1"/>
    <property type="molecule type" value="Genomic_DNA"/>
</dbReference>
<dbReference type="PANTHER" id="PTHR15948">
    <property type="entry name" value="G-PROTEIN COUPLED RECEPTOR 89-RELATED"/>
    <property type="match status" value="1"/>
</dbReference>
<feature type="transmembrane region" description="Helical" evidence="5">
    <location>
        <begin position="141"/>
        <end position="162"/>
    </location>
</feature>
<name>L8GWB2_ACACF</name>
<evidence type="ECO:0000256" key="2">
    <source>
        <dbReference type="ARBA" id="ARBA00022692"/>
    </source>
</evidence>
<dbReference type="InterPro" id="IPR022535">
    <property type="entry name" value="Golgi_pH-regulator_cons_dom"/>
</dbReference>
<dbReference type="PANTHER" id="PTHR15948:SF0">
    <property type="entry name" value="GOLGI PH REGULATOR A-RELATED"/>
    <property type="match status" value="1"/>
</dbReference>
<dbReference type="OrthoDB" id="264392at2759"/>
<keyword evidence="4 5" id="KW-0472">Membrane</keyword>
<feature type="transmembrane region" description="Helical" evidence="5">
    <location>
        <begin position="9"/>
        <end position="27"/>
    </location>
</feature>
<organism evidence="8 9">
    <name type="scientific">Acanthamoeba castellanii (strain ATCC 30010 / Neff)</name>
    <dbReference type="NCBI Taxonomy" id="1257118"/>
    <lineage>
        <taxon>Eukaryota</taxon>
        <taxon>Amoebozoa</taxon>
        <taxon>Discosea</taxon>
        <taxon>Longamoebia</taxon>
        <taxon>Centramoebida</taxon>
        <taxon>Acanthamoebidae</taxon>
        <taxon>Acanthamoeba</taxon>
    </lineage>
</organism>
<evidence type="ECO:0000313" key="9">
    <source>
        <dbReference type="Proteomes" id="UP000011083"/>
    </source>
</evidence>